<reference evidence="3 4" key="1">
    <citation type="submission" date="2023-06" db="EMBL/GenBank/DDBJ databases">
        <title>Identification and characterization of horizontal gene transfer across gut microbiota members of farm animals based on homology search.</title>
        <authorList>
            <person name="Schwarzerova J."/>
            <person name="Nykrynova M."/>
            <person name="Jureckova K."/>
            <person name="Cejkova D."/>
            <person name="Rychlik I."/>
        </authorList>
    </citation>
    <scope>NUCLEOTIDE SEQUENCE [LARGE SCALE GENOMIC DNA]</scope>
    <source>
        <strain evidence="3 4">ET39</strain>
    </source>
</reference>
<dbReference type="SMART" id="SM00822">
    <property type="entry name" value="PKS_KR"/>
    <property type="match status" value="1"/>
</dbReference>
<evidence type="ECO:0000313" key="3">
    <source>
        <dbReference type="EMBL" id="MDM8156376.1"/>
    </source>
</evidence>
<dbReference type="EC" id="1.-.-.-" evidence="3"/>
<comment type="caution">
    <text evidence="3">The sequence shown here is derived from an EMBL/GenBank/DDBJ whole genome shotgun (WGS) entry which is preliminary data.</text>
</comment>
<dbReference type="GO" id="GO:0016491">
    <property type="term" value="F:oxidoreductase activity"/>
    <property type="evidence" value="ECO:0007669"/>
    <property type="project" value="UniProtKB-KW"/>
</dbReference>
<reference evidence="4" key="2">
    <citation type="submission" date="2023-06" db="EMBL/GenBank/DDBJ databases">
        <title>Identification and characterization of horizontal gene transfer across gut microbiota members of farm animals based on homology search.</title>
        <authorList>
            <person name="Zeman M."/>
            <person name="Kubasova T."/>
            <person name="Jahodarova E."/>
            <person name="Nykrynova M."/>
            <person name="Rychlik I."/>
        </authorList>
    </citation>
    <scope>NUCLEOTIDE SEQUENCE [LARGE SCALE GENOMIC DNA]</scope>
    <source>
        <strain evidence="4">ET39</strain>
    </source>
</reference>
<dbReference type="PRINTS" id="PR00080">
    <property type="entry name" value="SDRFAMILY"/>
</dbReference>
<dbReference type="PRINTS" id="PR00081">
    <property type="entry name" value="GDHRDH"/>
</dbReference>
<dbReference type="InterPro" id="IPR036291">
    <property type="entry name" value="NAD(P)-bd_dom_sf"/>
</dbReference>
<evidence type="ECO:0000313" key="4">
    <source>
        <dbReference type="Proteomes" id="UP001529340"/>
    </source>
</evidence>
<proteinExistence type="inferred from homology"/>
<keyword evidence="3" id="KW-0560">Oxidoreductase</keyword>
<dbReference type="InterPro" id="IPR057326">
    <property type="entry name" value="KR_dom"/>
</dbReference>
<dbReference type="NCBIfam" id="NF005559">
    <property type="entry name" value="PRK07231.1"/>
    <property type="match status" value="1"/>
</dbReference>
<dbReference type="EMBL" id="JAUDCG010000005">
    <property type="protein sequence ID" value="MDM8156376.1"/>
    <property type="molecule type" value="Genomic_DNA"/>
</dbReference>
<accession>A0ABT7U9R9</accession>
<protein>
    <submittedName>
        <fullName evidence="3">SDR family oxidoreductase UcpA</fullName>
        <ecNumber evidence="3">1.-.-.-</ecNumber>
    </submittedName>
</protein>
<dbReference type="SUPFAM" id="SSF51735">
    <property type="entry name" value="NAD(P)-binding Rossmann-fold domains"/>
    <property type="match status" value="1"/>
</dbReference>
<evidence type="ECO:0000256" key="1">
    <source>
        <dbReference type="ARBA" id="ARBA00006484"/>
    </source>
</evidence>
<dbReference type="PANTHER" id="PTHR42760">
    <property type="entry name" value="SHORT-CHAIN DEHYDROGENASES/REDUCTASES FAMILY MEMBER"/>
    <property type="match status" value="1"/>
</dbReference>
<feature type="domain" description="Ketoreductase" evidence="2">
    <location>
        <begin position="7"/>
        <end position="187"/>
    </location>
</feature>
<dbReference type="NCBIfam" id="NF006080">
    <property type="entry name" value="PRK08226.1"/>
    <property type="match status" value="1"/>
</dbReference>
<reference evidence="3 4" key="3">
    <citation type="submission" date="2023-06" db="EMBL/GenBank/DDBJ databases">
        <authorList>
            <person name="Zeman M."/>
            <person name="Kubasova T."/>
            <person name="Jahodarova E."/>
            <person name="Nykrynova M."/>
            <person name="Rychlik I."/>
        </authorList>
    </citation>
    <scope>NUCLEOTIDE SEQUENCE [LARGE SCALE GENOMIC DNA]</scope>
    <source>
        <strain evidence="3 4">ET39</strain>
    </source>
</reference>
<dbReference type="InterPro" id="IPR002347">
    <property type="entry name" value="SDR_fam"/>
</dbReference>
<dbReference type="RefSeq" id="WP_289606846.1">
    <property type="nucleotide sequence ID" value="NZ_JAUDCG010000005.1"/>
</dbReference>
<dbReference type="Proteomes" id="UP001529340">
    <property type="component" value="Unassembled WGS sequence"/>
</dbReference>
<keyword evidence="4" id="KW-1185">Reference proteome</keyword>
<evidence type="ECO:0000259" key="2">
    <source>
        <dbReference type="SMART" id="SM00822"/>
    </source>
</evidence>
<organism evidence="3 4">
    <name type="scientific">Amedibacillus dolichus</name>
    <dbReference type="NCBI Taxonomy" id="31971"/>
    <lineage>
        <taxon>Bacteria</taxon>
        <taxon>Bacillati</taxon>
        <taxon>Bacillota</taxon>
        <taxon>Erysipelotrichia</taxon>
        <taxon>Erysipelotrichales</taxon>
        <taxon>Erysipelotrichaceae</taxon>
        <taxon>Amedibacillus</taxon>
    </lineage>
</organism>
<dbReference type="Pfam" id="PF13561">
    <property type="entry name" value="adh_short_C2"/>
    <property type="match status" value="1"/>
</dbReference>
<name>A0ABT7U9R9_9FIRM</name>
<dbReference type="Gene3D" id="3.40.50.720">
    <property type="entry name" value="NAD(P)-binding Rossmann-like Domain"/>
    <property type="match status" value="1"/>
</dbReference>
<comment type="similarity">
    <text evidence="1">Belongs to the short-chain dehydrogenases/reductases (SDR) family.</text>
</comment>
<gene>
    <name evidence="3" type="primary">ucpA</name>
    <name evidence="3" type="ORF">QUV96_01835</name>
</gene>
<sequence>MGKLSGKVALITGASKGIGEGIACVYAREGADLILCARSESTKTLCEELMHAYGIRAQFVRCDVSRMEDCREAVRLGMEQFGRIDVLVSNAGVCRLGSFLDASEEDRDHHIDVNIKGTWNIAQAVLPVMVEAHSGRIVIMSSVTGYMVADPGEAAYALSKAALIGLTKALAREFAKDGICVNAICPGYVDTPMAQSIAVQSNAEDPASVTQGIAAATPLGRLATPEEVGELAAFLGSEEARYITGTQVVIDGGSTLPETISVGS</sequence>